<accession>A0A7J6IEJ5</accession>
<evidence type="ECO:0000313" key="2">
    <source>
        <dbReference type="Proteomes" id="UP000011096"/>
    </source>
</evidence>
<evidence type="ECO:0000313" key="1">
    <source>
        <dbReference type="EMBL" id="KAF4474283.1"/>
    </source>
</evidence>
<sequence>MADWRIGTIDRFEWGKHKRPEAMCRYVMEHRHDIFKNLDFNEYLATGLQLRKTDFDSLKILPVDAEGDHSQSQADVAKIMKLLVSRAVRAQAESTNKSETYGHVWKALYGFGRKLGTNLRCRLLTDAYHYFAKDLSKPDRLELQAHWIANFSSGKLRKRQRVEELQPLAAKTSLVQPLRGYIGTFLMVGLNGSYTRQQDINHKLTSGVEMHYPREMQQDFRLFVTIDHYTAEAVHKALSGPATHLVDFLGDWLFHAMTNSQSYKASTEYLDLYSSGSDGDMTLEVALDFASGNAMARTTFPGL</sequence>
<proteinExistence type="predicted"/>
<dbReference type="RefSeq" id="XP_031876234.1">
    <property type="nucleotide sequence ID" value="XM_032027406.1"/>
</dbReference>
<dbReference type="Proteomes" id="UP000011096">
    <property type="component" value="Unassembled WGS sequence"/>
</dbReference>
<reference evidence="1 2" key="2">
    <citation type="submission" date="2020-04" db="EMBL/GenBank/DDBJ databases">
        <title>Genome sequencing and assembly of multiple isolates from the Colletotrichum gloeosporioides species complex.</title>
        <authorList>
            <person name="Gan P."/>
            <person name="Shirasu K."/>
        </authorList>
    </citation>
    <scope>NUCLEOTIDE SEQUENCE [LARGE SCALE GENOMIC DNA]</scope>
    <source>
        <strain evidence="1 2">Nara gc5</strain>
    </source>
</reference>
<keyword evidence="2" id="KW-1185">Reference proteome</keyword>
<reference evidence="1 2" key="1">
    <citation type="submission" date="2012-08" db="EMBL/GenBank/DDBJ databases">
        <authorList>
            <person name="Gan P.H.P."/>
            <person name="Ikeda K."/>
            <person name="Irieda H."/>
            <person name="Narusaka M."/>
            <person name="O'Connell R.J."/>
            <person name="Narusaka Y."/>
            <person name="Takano Y."/>
            <person name="Kubo Y."/>
            <person name="Shirasu K."/>
        </authorList>
    </citation>
    <scope>NUCLEOTIDE SEQUENCE [LARGE SCALE GENOMIC DNA]</scope>
    <source>
        <strain evidence="1 2">Nara gc5</strain>
    </source>
</reference>
<name>A0A7J6IEJ5_COLFN</name>
<gene>
    <name evidence="1" type="ORF">CGGC5_v017015</name>
</gene>
<protein>
    <submittedName>
        <fullName evidence="1">Uncharacterized protein</fullName>
    </submittedName>
</protein>
<dbReference type="AlphaFoldDB" id="A0A7J6IEJ5"/>
<dbReference type="InParanoid" id="A0A7J6IEJ5"/>
<organism evidence="1 2">
    <name type="scientific">Colletotrichum fructicola (strain Nara gc5)</name>
    <name type="common">Anthracnose fungus</name>
    <name type="synonym">Colletotrichum gloeosporioides (strain Nara gc5)</name>
    <dbReference type="NCBI Taxonomy" id="1213859"/>
    <lineage>
        <taxon>Eukaryota</taxon>
        <taxon>Fungi</taxon>
        <taxon>Dikarya</taxon>
        <taxon>Ascomycota</taxon>
        <taxon>Pezizomycotina</taxon>
        <taxon>Sordariomycetes</taxon>
        <taxon>Hypocreomycetidae</taxon>
        <taxon>Glomerellales</taxon>
        <taxon>Glomerellaceae</taxon>
        <taxon>Colletotrichum</taxon>
        <taxon>Colletotrichum gloeosporioides species complex</taxon>
    </lineage>
</organism>
<dbReference type="EMBL" id="ANPB02000011">
    <property type="protein sequence ID" value="KAF4474283.1"/>
    <property type="molecule type" value="Genomic_DNA"/>
</dbReference>
<dbReference type="GeneID" id="43611534"/>
<comment type="caution">
    <text evidence="1">The sequence shown here is derived from an EMBL/GenBank/DDBJ whole genome shotgun (WGS) entry which is preliminary data.</text>
</comment>